<keyword evidence="2" id="KW-1185">Reference proteome</keyword>
<reference evidence="1" key="2">
    <citation type="submission" date="2023-06" db="EMBL/GenBank/DDBJ databases">
        <authorList>
            <person name="Ma L."/>
            <person name="Liu K.-W."/>
            <person name="Li Z."/>
            <person name="Hsiao Y.-Y."/>
            <person name="Qi Y."/>
            <person name="Fu T."/>
            <person name="Tang G."/>
            <person name="Zhang D."/>
            <person name="Sun W.-H."/>
            <person name="Liu D.-K."/>
            <person name="Li Y."/>
            <person name="Chen G.-Z."/>
            <person name="Liu X.-D."/>
            <person name="Liao X.-Y."/>
            <person name="Jiang Y.-T."/>
            <person name="Yu X."/>
            <person name="Hao Y."/>
            <person name="Huang J."/>
            <person name="Zhao X.-W."/>
            <person name="Ke S."/>
            <person name="Chen Y.-Y."/>
            <person name="Wu W.-L."/>
            <person name="Hsu J.-L."/>
            <person name="Lin Y.-F."/>
            <person name="Huang M.-D."/>
            <person name="Li C.-Y."/>
            <person name="Huang L."/>
            <person name="Wang Z.-W."/>
            <person name="Zhao X."/>
            <person name="Zhong W.-Y."/>
            <person name="Peng D.-H."/>
            <person name="Ahmad S."/>
            <person name="Lan S."/>
            <person name="Zhang J.-S."/>
            <person name="Tsai W.-C."/>
            <person name="Van De Peer Y."/>
            <person name="Liu Z.-J."/>
        </authorList>
    </citation>
    <scope>NUCLEOTIDE SEQUENCE</scope>
    <source>
        <strain evidence="1">CP</strain>
        <tissue evidence="1">Leaves</tissue>
    </source>
</reference>
<name>A0AAV9EYC7_ACOCL</name>
<accession>A0AAV9EYC7</accession>
<comment type="caution">
    <text evidence="1">The sequence shown here is derived from an EMBL/GenBank/DDBJ whole genome shotgun (WGS) entry which is preliminary data.</text>
</comment>
<dbReference type="EMBL" id="JAUJYO010000005">
    <property type="protein sequence ID" value="KAK1317924.1"/>
    <property type="molecule type" value="Genomic_DNA"/>
</dbReference>
<protein>
    <submittedName>
        <fullName evidence="1">Uncharacterized protein</fullName>
    </submittedName>
</protein>
<gene>
    <name evidence="1" type="ORF">QJS10_CPA05g01601</name>
</gene>
<evidence type="ECO:0000313" key="2">
    <source>
        <dbReference type="Proteomes" id="UP001180020"/>
    </source>
</evidence>
<organism evidence="1 2">
    <name type="scientific">Acorus calamus</name>
    <name type="common">Sweet flag</name>
    <dbReference type="NCBI Taxonomy" id="4465"/>
    <lineage>
        <taxon>Eukaryota</taxon>
        <taxon>Viridiplantae</taxon>
        <taxon>Streptophyta</taxon>
        <taxon>Embryophyta</taxon>
        <taxon>Tracheophyta</taxon>
        <taxon>Spermatophyta</taxon>
        <taxon>Magnoliopsida</taxon>
        <taxon>Liliopsida</taxon>
        <taxon>Acoraceae</taxon>
        <taxon>Acorus</taxon>
    </lineage>
</organism>
<dbReference type="Proteomes" id="UP001180020">
    <property type="component" value="Unassembled WGS sequence"/>
</dbReference>
<evidence type="ECO:0000313" key="1">
    <source>
        <dbReference type="EMBL" id="KAK1317924.1"/>
    </source>
</evidence>
<proteinExistence type="predicted"/>
<reference evidence="1" key="1">
    <citation type="journal article" date="2023" name="Nat. Commun.">
        <title>Diploid and tetraploid genomes of Acorus and the evolution of monocots.</title>
        <authorList>
            <person name="Ma L."/>
            <person name="Liu K.W."/>
            <person name="Li Z."/>
            <person name="Hsiao Y.Y."/>
            <person name="Qi Y."/>
            <person name="Fu T."/>
            <person name="Tang G.D."/>
            <person name="Zhang D."/>
            <person name="Sun W.H."/>
            <person name="Liu D.K."/>
            <person name="Li Y."/>
            <person name="Chen G.Z."/>
            <person name="Liu X.D."/>
            <person name="Liao X.Y."/>
            <person name="Jiang Y.T."/>
            <person name="Yu X."/>
            <person name="Hao Y."/>
            <person name="Huang J."/>
            <person name="Zhao X.W."/>
            <person name="Ke S."/>
            <person name="Chen Y.Y."/>
            <person name="Wu W.L."/>
            <person name="Hsu J.L."/>
            <person name="Lin Y.F."/>
            <person name="Huang M.D."/>
            <person name="Li C.Y."/>
            <person name="Huang L."/>
            <person name="Wang Z.W."/>
            <person name="Zhao X."/>
            <person name="Zhong W.Y."/>
            <person name="Peng D.H."/>
            <person name="Ahmad S."/>
            <person name="Lan S."/>
            <person name="Zhang J.S."/>
            <person name="Tsai W.C."/>
            <person name="Van de Peer Y."/>
            <person name="Liu Z.J."/>
        </authorList>
    </citation>
    <scope>NUCLEOTIDE SEQUENCE</scope>
    <source>
        <strain evidence="1">CP</strain>
    </source>
</reference>
<sequence>MLIPYKKLTEKITVEESQIMQPTPLKELQLFQRTWTIKVQTAQKVRNDDSRPQTTLRQIPISSGGVRNFSKGGLYTKLISLSTNGDKNLFFTTTTRITDSTEMTIDQIIREVVQRVSDQLYSRGDAAGWTAIVSSLPTRRTTIGIRPLE</sequence>
<dbReference type="AlphaFoldDB" id="A0AAV9EYC7"/>